<protein>
    <submittedName>
        <fullName evidence="1">Uncharacterized protein</fullName>
    </submittedName>
</protein>
<reference evidence="2" key="1">
    <citation type="submission" date="2019-04" db="EMBL/GenBank/DDBJ databases">
        <title>Complete genome sequence of Pseudomonas veronii strain PVy, a versatile degrader capable of using multiple contaminants as sole carbon sources.</title>
        <authorList>
            <person name="Lopez-Echartea E."/>
            <person name="Ridl J."/>
            <person name="Pajer P."/>
            <person name="Strejcek M."/>
            <person name="Suman J."/>
            <person name="Uhlik O."/>
        </authorList>
    </citation>
    <scope>NUCLEOTIDE SEQUENCE [LARGE SCALE GENOMIC DNA]</scope>
    <source>
        <strain evidence="2">Pvy</strain>
    </source>
</reference>
<name>A0A4P7YDC7_PSEVE</name>
<proteinExistence type="predicted"/>
<dbReference type="Proteomes" id="UP000298274">
    <property type="component" value="Chromosome"/>
</dbReference>
<gene>
    <name evidence="1" type="ORF">E4167_33385</name>
</gene>
<evidence type="ECO:0000313" key="2">
    <source>
        <dbReference type="Proteomes" id="UP000298274"/>
    </source>
</evidence>
<dbReference type="EMBL" id="CP039631">
    <property type="protein sequence ID" value="QCG68628.1"/>
    <property type="molecule type" value="Genomic_DNA"/>
</dbReference>
<dbReference type="AlphaFoldDB" id="A0A4P7YDC7"/>
<dbReference type="RefSeq" id="WP_141123668.1">
    <property type="nucleotide sequence ID" value="NZ_CP039631.3"/>
</dbReference>
<sequence>MAGQKTVLDGITFTDTTLPILRSDALLSAGSLYLFDLGHSLGGVSGVPAAGAVIPNIAYAEAAAVLGAGTESSLAGGFSSNAVAADALFERTPKKGLHAIYSQVNNTVVGHGAQISAATAIRDYIIANKTHLFYFSVWAHRTRAALTAGHRYMEIGSGASYLGYMSGAGNAGKASGLSNVVGGANAVANRYSSMRASAGAGDTIAVAGGSIIFGNNGSSSALTNQCPSDIFYRGYCEDLTVSGRTYADVDALDKALWDAAFAAGGRFAGDTFTAPSTFP</sequence>
<organism evidence="1 2">
    <name type="scientific">Pseudomonas veronii</name>
    <dbReference type="NCBI Taxonomy" id="76761"/>
    <lineage>
        <taxon>Bacteria</taxon>
        <taxon>Pseudomonadati</taxon>
        <taxon>Pseudomonadota</taxon>
        <taxon>Gammaproteobacteria</taxon>
        <taxon>Pseudomonadales</taxon>
        <taxon>Pseudomonadaceae</taxon>
        <taxon>Pseudomonas</taxon>
    </lineage>
</organism>
<evidence type="ECO:0000313" key="1">
    <source>
        <dbReference type="EMBL" id="QCG68628.1"/>
    </source>
</evidence>
<accession>A0A4P7YDC7</accession>